<dbReference type="Gene3D" id="6.10.250.2090">
    <property type="match status" value="1"/>
</dbReference>
<protein>
    <submittedName>
        <fullName evidence="1">Uncharacterized protein</fullName>
    </submittedName>
</protein>
<dbReference type="InterPro" id="IPR050710">
    <property type="entry name" value="Band7/mec-2_domain"/>
</dbReference>
<comment type="caution">
    <text evidence="1">The sequence shown here is derived from an EMBL/GenBank/DDBJ whole genome shotgun (WGS) entry which is preliminary data.</text>
</comment>
<reference evidence="1 2" key="1">
    <citation type="submission" date="2023-10" db="EMBL/GenBank/DDBJ databases">
        <title>Genome-Wide Identification Analysis in wild type Solanum Pinnatisectum Reveals Some Genes Defensing Phytophthora Infestans.</title>
        <authorList>
            <person name="Sun C."/>
        </authorList>
    </citation>
    <scope>NUCLEOTIDE SEQUENCE [LARGE SCALE GENOMIC DNA]</scope>
    <source>
        <strain evidence="1">LQN</strain>
        <tissue evidence="1">Leaf</tissue>
    </source>
</reference>
<evidence type="ECO:0000313" key="1">
    <source>
        <dbReference type="EMBL" id="KAK4719655.1"/>
    </source>
</evidence>
<dbReference type="GO" id="GO:0005739">
    <property type="term" value="C:mitochondrion"/>
    <property type="evidence" value="ECO:0007669"/>
    <property type="project" value="TreeGrafter"/>
</dbReference>
<dbReference type="Proteomes" id="UP001311915">
    <property type="component" value="Unassembled WGS sequence"/>
</dbReference>
<sequence>MLVVLGLDIDCFSSALSLQLDINDAAKDCGLKCFRYEIIMWHVLLIIHCYKSNYGSSLMNMYVSSSGDITPPCGVRAAMAMQAEAERKKRAQILESEGERQVNINIADGRKSSMILVSDAAKMDQVNRAQGW</sequence>
<name>A0AAV9L444_9SOLN</name>
<dbReference type="GO" id="GO:0007005">
    <property type="term" value="P:mitochondrion organization"/>
    <property type="evidence" value="ECO:0007669"/>
    <property type="project" value="TreeGrafter"/>
</dbReference>
<proteinExistence type="predicted"/>
<organism evidence="1 2">
    <name type="scientific">Solanum pinnatisectum</name>
    <name type="common">tansyleaf nightshade</name>
    <dbReference type="NCBI Taxonomy" id="50273"/>
    <lineage>
        <taxon>Eukaryota</taxon>
        <taxon>Viridiplantae</taxon>
        <taxon>Streptophyta</taxon>
        <taxon>Embryophyta</taxon>
        <taxon>Tracheophyta</taxon>
        <taxon>Spermatophyta</taxon>
        <taxon>Magnoliopsida</taxon>
        <taxon>eudicotyledons</taxon>
        <taxon>Gunneridae</taxon>
        <taxon>Pentapetalae</taxon>
        <taxon>asterids</taxon>
        <taxon>lamiids</taxon>
        <taxon>Solanales</taxon>
        <taxon>Solanaceae</taxon>
        <taxon>Solanoideae</taxon>
        <taxon>Solaneae</taxon>
        <taxon>Solanum</taxon>
    </lineage>
</organism>
<keyword evidence="2" id="KW-1185">Reference proteome</keyword>
<evidence type="ECO:0000313" key="2">
    <source>
        <dbReference type="Proteomes" id="UP001311915"/>
    </source>
</evidence>
<dbReference type="PANTHER" id="PTHR43327:SF10">
    <property type="entry name" value="STOMATIN-LIKE PROTEIN 2, MITOCHONDRIAL"/>
    <property type="match status" value="1"/>
</dbReference>
<accession>A0AAV9L444</accession>
<dbReference type="PANTHER" id="PTHR43327">
    <property type="entry name" value="STOMATIN-LIKE PROTEIN 2, MITOCHONDRIAL"/>
    <property type="match status" value="1"/>
</dbReference>
<dbReference type="AlphaFoldDB" id="A0AAV9L444"/>
<gene>
    <name evidence="1" type="ORF">R3W88_017993</name>
</gene>
<dbReference type="EMBL" id="JAWPEI010000008">
    <property type="protein sequence ID" value="KAK4719655.1"/>
    <property type="molecule type" value="Genomic_DNA"/>
</dbReference>